<dbReference type="EMBL" id="JBHUII010000004">
    <property type="protein sequence ID" value="MFD2206180.1"/>
    <property type="molecule type" value="Genomic_DNA"/>
</dbReference>
<comment type="caution">
    <text evidence="2">The sequence shown here is derived from an EMBL/GenBank/DDBJ whole genome shotgun (WGS) entry which is preliminary data.</text>
</comment>
<name>A0ABW5BN45_9PROT</name>
<sequence length="221" mass="24178">MGNGLVRCGILLTTIVWSLSNFASVYANGATVPTPDISVSSFKGEPPKKEGNLFEQYGDWQVTAETFITEDGELRTACSIYTGSEGDSTIRVELSNGDALPPDVMPSIEYDEATVRGYATQIQKNQEITWVIKADKAVFRYTGETYTGYQSGIPYARNIIHSSTKNSDARDVLRAFGKGHQVILFDEYSGGDLYVGSLNGFSAAYRKMSAWCGFSPDNVLN</sequence>
<keyword evidence="3" id="KW-1185">Reference proteome</keyword>
<feature type="chain" id="PRO_5047187602" evidence="1">
    <location>
        <begin position="24"/>
        <end position="221"/>
    </location>
</feature>
<dbReference type="Proteomes" id="UP001597294">
    <property type="component" value="Unassembled WGS sequence"/>
</dbReference>
<accession>A0ABW5BN45</accession>
<reference evidence="3" key="1">
    <citation type="journal article" date="2019" name="Int. J. Syst. Evol. Microbiol.">
        <title>The Global Catalogue of Microorganisms (GCM) 10K type strain sequencing project: providing services to taxonomists for standard genome sequencing and annotation.</title>
        <authorList>
            <consortium name="The Broad Institute Genomics Platform"/>
            <consortium name="The Broad Institute Genome Sequencing Center for Infectious Disease"/>
            <person name="Wu L."/>
            <person name="Ma J."/>
        </authorList>
    </citation>
    <scope>NUCLEOTIDE SEQUENCE [LARGE SCALE GENOMIC DNA]</scope>
    <source>
        <strain evidence="3">CGMCC 4.7192</strain>
    </source>
</reference>
<keyword evidence="1" id="KW-0732">Signal</keyword>
<dbReference type="RefSeq" id="WP_380251506.1">
    <property type="nucleotide sequence ID" value="NZ_JBHUII010000004.1"/>
</dbReference>
<feature type="signal peptide" evidence="1">
    <location>
        <begin position="1"/>
        <end position="23"/>
    </location>
</feature>
<evidence type="ECO:0000256" key="1">
    <source>
        <dbReference type="SAM" id="SignalP"/>
    </source>
</evidence>
<protein>
    <submittedName>
        <fullName evidence="2">Uncharacterized protein</fullName>
    </submittedName>
</protein>
<proteinExistence type="predicted"/>
<organism evidence="2 3">
    <name type="scientific">Kiloniella antarctica</name>
    <dbReference type="NCBI Taxonomy" id="1550907"/>
    <lineage>
        <taxon>Bacteria</taxon>
        <taxon>Pseudomonadati</taxon>
        <taxon>Pseudomonadota</taxon>
        <taxon>Alphaproteobacteria</taxon>
        <taxon>Rhodospirillales</taxon>
        <taxon>Kiloniellaceae</taxon>
        <taxon>Kiloniella</taxon>
    </lineage>
</organism>
<evidence type="ECO:0000313" key="3">
    <source>
        <dbReference type="Proteomes" id="UP001597294"/>
    </source>
</evidence>
<gene>
    <name evidence="2" type="ORF">ACFSKO_11170</name>
</gene>
<evidence type="ECO:0000313" key="2">
    <source>
        <dbReference type="EMBL" id="MFD2206180.1"/>
    </source>
</evidence>